<dbReference type="EMBL" id="AVOT02025557">
    <property type="protein sequence ID" value="MBW0516913.1"/>
    <property type="molecule type" value="Genomic_DNA"/>
</dbReference>
<feature type="compositionally biased region" description="Polar residues" evidence="2">
    <location>
        <begin position="330"/>
        <end position="339"/>
    </location>
</feature>
<keyword evidence="1" id="KW-0343">GTPase activation</keyword>
<gene>
    <name evidence="4" type="ORF">O181_056628</name>
</gene>
<name>A0A9Q3EDF9_9BASI</name>
<dbReference type="Pfam" id="PF00620">
    <property type="entry name" value="RhoGAP"/>
    <property type="match status" value="1"/>
</dbReference>
<dbReference type="GO" id="GO:0007165">
    <property type="term" value="P:signal transduction"/>
    <property type="evidence" value="ECO:0007669"/>
    <property type="project" value="InterPro"/>
</dbReference>
<dbReference type="Gene3D" id="1.10.555.10">
    <property type="entry name" value="Rho GTPase activation protein"/>
    <property type="match status" value="1"/>
</dbReference>
<accession>A0A9Q3EDF9</accession>
<evidence type="ECO:0000259" key="3">
    <source>
        <dbReference type="PROSITE" id="PS50238"/>
    </source>
</evidence>
<dbReference type="AlphaFoldDB" id="A0A9Q3EDF9"/>
<evidence type="ECO:0000256" key="2">
    <source>
        <dbReference type="SAM" id="MobiDB-lite"/>
    </source>
</evidence>
<evidence type="ECO:0000313" key="5">
    <source>
        <dbReference type="Proteomes" id="UP000765509"/>
    </source>
</evidence>
<dbReference type="InterPro" id="IPR008936">
    <property type="entry name" value="Rho_GTPase_activation_prot"/>
</dbReference>
<dbReference type="GO" id="GO:0060237">
    <property type="term" value="P:regulation of fungal-type cell wall organization"/>
    <property type="evidence" value="ECO:0007669"/>
    <property type="project" value="TreeGrafter"/>
</dbReference>
<dbReference type="GO" id="GO:0005096">
    <property type="term" value="F:GTPase activator activity"/>
    <property type="evidence" value="ECO:0007669"/>
    <property type="project" value="UniProtKB-KW"/>
</dbReference>
<organism evidence="4 5">
    <name type="scientific">Austropuccinia psidii MF-1</name>
    <dbReference type="NCBI Taxonomy" id="1389203"/>
    <lineage>
        <taxon>Eukaryota</taxon>
        <taxon>Fungi</taxon>
        <taxon>Dikarya</taxon>
        <taxon>Basidiomycota</taxon>
        <taxon>Pucciniomycotina</taxon>
        <taxon>Pucciniomycetes</taxon>
        <taxon>Pucciniales</taxon>
        <taxon>Sphaerophragmiaceae</taxon>
        <taxon>Austropuccinia</taxon>
    </lineage>
</organism>
<reference evidence="4" key="1">
    <citation type="submission" date="2021-03" db="EMBL/GenBank/DDBJ databases">
        <title>Draft genome sequence of rust myrtle Austropuccinia psidii MF-1, a brazilian biotype.</title>
        <authorList>
            <person name="Quecine M.C."/>
            <person name="Pachon D.M.R."/>
            <person name="Bonatelli M.L."/>
            <person name="Correr F.H."/>
            <person name="Franceschini L.M."/>
            <person name="Leite T.F."/>
            <person name="Margarido G.R.A."/>
            <person name="Almeida C.A."/>
            <person name="Ferrarezi J.A."/>
            <person name="Labate C.A."/>
        </authorList>
    </citation>
    <scope>NUCLEOTIDE SEQUENCE</scope>
    <source>
        <strain evidence="4">MF-1</strain>
    </source>
</reference>
<dbReference type="SUPFAM" id="SSF48350">
    <property type="entry name" value="GTPase activation domain, GAP"/>
    <property type="match status" value="1"/>
</dbReference>
<dbReference type="InterPro" id="IPR000198">
    <property type="entry name" value="RhoGAP_dom"/>
</dbReference>
<dbReference type="Proteomes" id="UP000765509">
    <property type="component" value="Unassembled WGS sequence"/>
</dbReference>
<protein>
    <recommendedName>
        <fullName evidence="3">Rho-GAP domain-containing protein</fullName>
    </recommendedName>
</protein>
<feature type="region of interest" description="Disordered" evidence="2">
    <location>
        <begin position="316"/>
        <end position="401"/>
    </location>
</feature>
<feature type="domain" description="Rho-GAP" evidence="3">
    <location>
        <begin position="73"/>
        <end position="292"/>
    </location>
</feature>
<dbReference type="PANTHER" id="PTHR15228">
    <property type="entry name" value="SPERMATHECAL PHYSIOLOGY VARIANT"/>
    <property type="match status" value="1"/>
</dbReference>
<dbReference type="GO" id="GO:0005938">
    <property type="term" value="C:cell cortex"/>
    <property type="evidence" value="ECO:0007669"/>
    <property type="project" value="TreeGrafter"/>
</dbReference>
<keyword evidence="5" id="KW-1185">Reference proteome</keyword>
<dbReference type="PROSITE" id="PS50238">
    <property type="entry name" value="RHOGAP"/>
    <property type="match status" value="1"/>
</dbReference>
<proteinExistence type="predicted"/>
<comment type="caution">
    <text evidence="4">The sequence shown here is derived from an EMBL/GenBank/DDBJ whole genome shotgun (WGS) entry which is preliminary data.</text>
</comment>
<dbReference type="InterPro" id="IPR051025">
    <property type="entry name" value="RhoGAP"/>
</dbReference>
<sequence length="401" mass="45475">MSSALSELQSPPPKPKWWKPLFKPIPLFDPFQINSTNQSNPRQIDNSFSNLQLNQQPIIFGCRLEESLQKASVAISMIGHDNKAYIYGFIPVVVAKCGLYLKERGTNIQDLDWRRCPLQSSSNNLDQSNLDQKPYFSVHDASSVLRRYLMSLPEPLIPHSMYQDFREILSIHQNDKPKQIKLFKSLISTLSPSSQYLLLYLLDLLSVFANRSDLNLMTANNLAVVFQPALCPIHPSTTSNLHRIIYAQRAHDPQSQAAIQQESLQEQEIILKEGKLAQAVLEFMILNQNHFVIGLRPPIKSASSTHIQTADLQLEDRSQDDCQTEDELSHPSTPRPQLTSRRRSKPQNPDRLQAQVDRTKDIKRSRTLPSNTSSPKDDDWNGVLRQTVGTPVPSAEALLKL</sequence>
<evidence type="ECO:0000256" key="1">
    <source>
        <dbReference type="ARBA" id="ARBA00022468"/>
    </source>
</evidence>
<dbReference type="SMART" id="SM00324">
    <property type="entry name" value="RhoGAP"/>
    <property type="match status" value="1"/>
</dbReference>
<dbReference type="PANTHER" id="PTHR15228:SF25">
    <property type="entry name" value="F-BAR DOMAIN-CONTAINING PROTEIN"/>
    <property type="match status" value="1"/>
</dbReference>
<dbReference type="OrthoDB" id="3196451at2759"/>
<evidence type="ECO:0000313" key="4">
    <source>
        <dbReference type="EMBL" id="MBW0516913.1"/>
    </source>
</evidence>